<evidence type="ECO:0000313" key="1">
    <source>
        <dbReference type="EMBL" id="KAJ9582311.1"/>
    </source>
</evidence>
<sequence>PSAFVCLPVIVFTSKKLAFNSVNSNQNIRELKEKNDIVKKFNFENSTIFPSLYFMKLSFGEYGPKFHYHISVASTTATGSDPPLVFLLGAIL</sequence>
<protein>
    <submittedName>
        <fullName evidence="1">Uncharacterized protein</fullName>
    </submittedName>
</protein>
<dbReference type="EMBL" id="JASPKZ010007812">
    <property type="protein sequence ID" value="KAJ9582311.1"/>
    <property type="molecule type" value="Genomic_DNA"/>
</dbReference>
<proteinExistence type="predicted"/>
<keyword evidence="2" id="KW-1185">Reference proteome</keyword>
<dbReference type="Proteomes" id="UP001233999">
    <property type="component" value="Unassembled WGS sequence"/>
</dbReference>
<feature type="non-terminal residue" evidence="1">
    <location>
        <position position="92"/>
    </location>
</feature>
<accession>A0AAD8E9Y1</accession>
<gene>
    <name evidence="1" type="ORF">L9F63_003347</name>
</gene>
<comment type="caution">
    <text evidence="1">The sequence shown here is derived from an EMBL/GenBank/DDBJ whole genome shotgun (WGS) entry which is preliminary data.</text>
</comment>
<name>A0AAD8E9Y1_DIPPU</name>
<reference evidence="1" key="1">
    <citation type="journal article" date="2023" name="IScience">
        <title>Live-bearing cockroach genome reveals convergent evolutionary mechanisms linked to viviparity in insects and beyond.</title>
        <authorList>
            <person name="Fouks B."/>
            <person name="Harrison M.C."/>
            <person name="Mikhailova A.A."/>
            <person name="Marchal E."/>
            <person name="English S."/>
            <person name="Carruthers M."/>
            <person name="Jennings E.C."/>
            <person name="Chiamaka E.L."/>
            <person name="Frigard R.A."/>
            <person name="Pippel M."/>
            <person name="Attardo G.M."/>
            <person name="Benoit J.B."/>
            <person name="Bornberg-Bauer E."/>
            <person name="Tobe S.S."/>
        </authorList>
    </citation>
    <scope>NUCLEOTIDE SEQUENCE</scope>
    <source>
        <strain evidence="1">Stay&amp;Tobe</strain>
    </source>
</reference>
<reference evidence="1" key="2">
    <citation type="submission" date="2023-05" db="EMBL/GenBank/DDBJ databases">
        <authorList>
            <person name="Fouks B."/>
        </authorList>
    </citation>
    <scope>NUCLEOTIDE SEQUENCE</scope>
    <source>
        <strain evidence="1">Stay&amp;Tobe</strain>
        <tissue evidence="1">Testes</tissue>
    </source>
</reference>
<organism evidence="1 2">
    <name type="scientific">Diploptera punctata</name>
    <name type="common">Pacific beetle cockroach</name>
    <dbReference type="NCBI Taxonomy" id="6984"/>
    <lineage>
        <taxon>Eukaryota</taxon>
        <taxon>Metazoa</taxon>
        <taxon>Ecdysozoa</taxon>
        <taxon>Arthropoda</taxon>
        <taxon>Hexapoda</taxon>
        <taxon>Insecta</taxon>
        <taxon>Pterygota</taxon>
        <taxon>Neoptera</taxon>
        <taxon>Polyneoptera</taxon>
        <taxon>Dictyoptera</taxon>
        <taxon>Blattodea</taxon>
        <taxon>Blaberoidea</taxon>
        <taxon>Blaberidae</taxon>
        <taxon>Diplopterinae</taxon>
        <taxon>Diploptera</taxon>
    </lineage>
</organism>
<feature type="non-terminal residue" evidence="1">
    <location>
        <position position="1"/>
    </location>
</feature>
<dbReference type="AlphaFoldDB" id="A0AAD8E9Y1"/>
<evidence type="ECO:0000313" key="2">
    <source>
        <dbReference type="Proteomes" id="UP001233999"/>
    </source>
</evidence>